<proteinExistence type="inferred from homology"/>
<dbReference type="Gene3D" id="1.10.3720.10">
    <property type="entry name" value="MetI-like"/>
    <property type="match status" value="1"/>
</dbReference>
<evidence type="ECO:0000256" key="5">
    <source>
        <dbReference type="RuleBase" id="RU363032"/>
    </source>
</evidence>
<organism evidence="7 8">
    <name type="scientific">Tessaracoccus aquimaris</name>
    <dbReference type="NCBI Taxonomy" id="1332264"/>
    <lineage>
        <taxon>Bacteria</taxon>
        <taxon>Bacillati</taxon>
        <taxon>Actinomycetota</taxon>
        <taxon>Actinomycetes</taxon>
        <taxon>Propionibacteriales</taxon>
        <taxon>Propionibacteriaceae</taxon>
        <taxon>Tessaracoccus</taxon>
    </lineage>
</organism>
<dbReference type="AlphaFoldDB" id="A0A1Q2CSU2"/>
<dbReference type="InterPro" id="IPR035906">
    <property type="entry name" value="MetI-like_sf"/>
</dbReference>
<feature type="transmembrane region" description="Helical" evidence="5">
    <location>
        <begin position="90"/>
        <end position="110"/>
    </location>
</feature>
<dbReference type="InterPro" id="IPR000515">
    <property type="entry name" value="MetI-like"/>
</dbReference>
<dbReference type="PANTHER" id="PTHR43759:SF1">
    <property type="entry name" value="GLUCOSE IMPORT SYSTEM PERMEASE PROTEIN GLCT"/>
    <property type="match status" value="1"/>
</dbReference>
<feature type="transmembrane region" description="Helical" evidence="5">
    <location>
        <begin position="148"/>
        <end position="166"/>
    </location>
</feature>
<accession>A0A1Q2CSU2</accession>
<dbReference type="Pfam" id="PF00528">
    <property type="entry name" value="BPD_transp_1"/>
    <property type="match status" value="1"/>
</dbReference>
<dbReference type="EMBL" id="CP019606">
    <property type="protein sequence ID" value="AQP49184.1"/>
    <property type="molecule type" value="Genomic_DNA"/>
</dbReference>
<evidence type="ECO:0000259" key="6">
    <source>
        <dbReference type="PROSITE" id="PS50928"/>
    </source>
</evidence>
<comment type="subcellular location">
    <subcellularLocation>
        <location evidence="5">Cell membrane</location>
        <topology evidence="5">Multi-pass membrane protein</topology>
    </subcellularLocation>
    <subcellularLocation>
        <location evidence="1">Membrane</location>
        <topology evidence="1">Multi-pass membrane protein</topology>
    </subcellularLocation>
</comment>
<name>A0A1Q2CSU2_9ACTN</name>
<gene>
    <name evidence="7" type="ORF">BW730_03725</name>
</gene>
<protein>
    <submittedName>
        <fullName evidence="7">ABC transporter permease</fullName>
    </submittedName>
</protein>
<evidence type="ECO:0000256" key="2">
    <source>
        <dbReference type="ARBA" id="ARBA00022692"/>
    </source>
</evidence>
<evidence type="ECO:0000256" key="1">
    <source>
        <dbReference type="ARBA" id="ARBA00004141"/>
    </source>
</evidence>
<evidence type="ECO:0000313" key="8">
    <source>
        <dbReference type="Proteomes" id="UP000188145"/>
    </source>
</evidence>
<dbReference type="GO" id="GO:0055085">
    <property type="term" value="P:transmembrane transport"/>
    <property type="evidence" value="ECO:0007669"/>
    <property type="project" value="InterPro"/>
</dbReference>
<keyword evidence="5" id="KW-0813">Transport</keyword>
<feature type="transmembrane region" description="Helical" evidence="5">
    <location>
        <begin position="246"/>
        <end position="270"/>
    </location>
</feature>
<dbReference type="PROSITE" id="PS50928">
    <property type="entry name" value="ABC_TM1"/>
    <property type="match status" value="1"/>
</dbReference>
<feature type="transmembrane region" description="Helical" evidence="5">
    <location>
        <begin position="186"/>
        <end position="206"/>
    </location>
</feature>
<dbReference type="InterPro" id="IPR052730">
    <property type="entry name" value="Sugar_ABC_transporter"/>
</dbReference>
<feature type="domain" description="ABC transmembrane type-1" evidence="6">
    <location>
        <begin position="53"/>
        <end position="267"/>
    </location>
</feature>
<reference evidence="8" key="1">
    <citation type="submission" date="2017-02" db="EMBL/GenBank/DDBJ databases">
        <title>Tessaracoccus aquaemaris sp. nov., isolated from the intestine of a Korean rockfish, Sebastes schlegelii, in a marine aquaculture pond.</title>
        <authorList>
            <person name="Tak E.J."/>
            <person name="Bae J.-W."/>
        </authorList>
    </citation>
    <scope>NUCLEOTIDE SEQUENCE [LARGE SCALE GENOMIC DNA]</scope>
    <source>
        <strain evidence="8">NSG39</strain>
    </source>
</reference>
<dbReference type="SUPFAM" id="SSF161098">
    <property type="entry name" value="MetI-like"/>
    <property type="match status" value="1"/>
</dbReference>
<dbReference type="GO" id="GO:0005886">
    <property type="term" value="C:plasma membrane"/>
    <property type="evidence" value="ECO:0007669"/>
    <property type="project" value="UniProtKB-SubCell"/>
</dbReference>
<dbReference type="STRING" id="1332264.BW730_03725"/>
<keyword evidence="2 5" id="KW-0812">Transmembrane</keyword>
<keyword evidence="4 5" id="KW-0472">Membrane</keyword>
<evidence type="ECO:0000256" key="4">
    <source>
        <dbReference type="ARBA" id="ARBA00023136"/>
    </source>
</evidence>
<sequence>MIYIALLLVGPLAYTAFLSLTDARGSIQADFSFVGIQNYLTALTADPRFWPAAGRTLIFTAGALIAEMILGMVVALALHARLKTGAFVRITFLLPLVATPVAVAMMWLLIFEPTIGFANEALGWLGIPAQGWISEPATALPTLMLVDVWQWTPMVILILSAGLANLPQDQQEAAMVDGASGWNRFWHITLPTIWPTVMAAVLLRGIDAMKTFDLLYVTKGAGGGSRHEAETLNVYAYAQNFSYNDYGAASAISILFFAFIAIVIGILNGLGNKR</sequence>
<dbReference type="Proteomes" id="UP000188145">
    <property type="component" value="Chromosome"/>
</dbReference>
<evidence type="ECO:0000313" key="7">
    <source>
        <dbReference type="EMBL" id="AQP49184.1"/>
    </source>
</evidence>
<evidence type="ECO:0000256" key="3">
    <source>
        <dbReference type="ARBA" id="ARBA00022989"/>
    </source>
</evidence>
<dbReference type="PANTHER" id="PTHR43759">
    <property type="entry name" value="TREHALOSE TRANSPORT SYSTEM PERMEASE PROTEIN SUGA"/>
    <property type="match status" value="1"/>
</dbReference>
<keyword evidence="3 5" id="KW-1133">Transmembrane helix</keyword>
<dbReference type="KEGG" id="tes:BW730_03725"/>
<keyword evidence="8" id="KW-1185">Reference proteome</keyword>
<feature type="transmembrane region" description="Helical" evidence="5">
    <location>
        <begin position="57"/>
        <end position="78"/>
    </location>
</feature>
<comment type="similarity">
    <text evidence="5">Belongs to the binding-protein-dependent transport system permease family.</text>
</comment>
<dbReference type="CDD" id="cd06261">
    <property type="entry name" value="TM_PBP2"/>
    <property type="match status" value="1"/>
</dbReference>